<name>E0NSI6_9BACT</name>
<dbReference type="OrthoDB" id="1081224at2"/>
<evidence type="ECO:0000313" key="1">
    <source>
        <dbReference type="EMBL" id="EFM01938.1"/>
    </source>
</evidence>
<comment type="caution">
    <text evidence="1">The sequence shown here is derived from an EMBL/GenBank/DDBJ whole genome shotgun (WGS) entry which is preliminary data.</text>
</comment>
<dbReference type="HOGENOM" id="CLU_139766_0_0_10"/>
<organism evidence="1 2">
    <name type="scientific">Hoylesella marshii DSM 16973 = JCM 13450</name>
    <dbReference type="NCBI Taxonomy" id="862515"/>
    <lineage>
        <taxon>Bacteria</taxon>
        <taxon>Pseudomonadati</taxon>
        <taxon>Bacteroidota</taxon>
        <taxon>Bacteroidia</taxon>
        <taxon>Bacteroidales</taxon>
        <taxon>Prevotellaceae</taxon>
        <taxon>Hoylesella</taxon>
    </lineage>
</organism>
<dbReference type="AlphaFoldDB" id="E0NSI6"/>
<evidence type="ECO:0000313" key="2">
    <source>
        <dbReference type="Proteomes" id="UP000004394"/>
    </source>
</evidence>
<dbReference type="Proteomes" id="UP000004394">
    <property type="component" value="Unassembled WGS sequence"/>
</dbReference>
<dbReference type="PROSITE" id="PS51257">
    <property type="entry name" value="PROKAR_LIPOPROTEIN"/>
    <property type="match status" value="1"/>
</dbReference>
<dbReference type="BioCyc" id="PMAR862515-HMP:GMOO-1155-MONOMER"/>
<accession>E0NSI6</accession>
<reference evidence="1" key="1">
    <citation type="submission" date="2010-07" db="EMBL/GenBank/DDBJ databases">
        <authorList>
            <person name="Muzny D."/>
            <person name="Qin X."/>
            <person name="Deng J."/>
            <person name="Jiang H."/>
            <person name="Liu Y."/>
            <person name="Qu J."/>
            <person name="Song X.-Z."/>
            <person name="Zhang L."/>
            <person name="Thornton R."/>
            <person name="Coyle M."/>
            <person name="Francisco L."/>
            <person name="Jackson L."/>
            <person name="Javaid M."/>
            <person name="Korchina V."/>
            <person name="Kovar C."/>
            <person name="Mata R."/>
            <person name="Mathew T."/>
            <person name="Ngo R."/>
            <person name="Nguyen L."/>
            <person name="Nguyen N."/>
            <person name="Okwuonu G."/>
            <person name="Ongeri F."/>
            <person name="Pham C."/>
            <person name="Simmons D."/>
            <person name="Wilczek-Boney K."/>
            <person name="Hale W."/>
            <person name="Jakkamsetti A."/>
            <person name="Pham P."/>
            <person name="Ruth R."/>
            <person name="San Lucas F."/>
            <person name="Warren J."/>
            <person name="Zhang J."/>
            <person name="Zhao Z."/>
            <person name="Zhou C."/>
            <person name="Zhu D."/>
            <person name="Lee S."/>
            <person name="Bess C."/>
            <person name="Blankenburg K."/>
            <person name="Forbes L."/>
            <person name="Fu Q."/>
            <person name="Gubbala S."/>
            <person name="Hirani K."/>
            <person name="Jayaseelan J.C."/>
            <person name="Lara F."/>
            <person name="Munidasa M."/>
            <person name="Palculict T."/>
            <person name="Patil S."/>
            <person name="Pu L.-L."/>
            <person name="Saada N."/>
            <person name="Tang L."/>
            <person name="Weissenberger G."/>
            <person name="Zhu Y."/>
            <person name="Hemphill L."/>
            <person name="Shang Y."/>
            <person name="Youmans B."/>
            <person name="Ayvaz T."/>
            <person name="Ross M."/>
            <person name="Santibanez J."/>
            <person name="Aqrawi P."/>
            <person name="Gross S."/>
            <person name="Joshi V."/>
            <person name="Fowler G."/>
            <person name="Nazareth L."/>
            <person name="Reid J."/>
            <person name="Worley K."/>
            <person name="Petrosino J."/>
            <person name="Highlander S."/>
            <person name="Gibbs R."/>
        </authorList>
    </citation>
    <scope>NUCLEOTIDE SEQUENCE [LARGE SCALE GENOMIC DNA]</scope>
    <source>
        <strain evidence="1">DSM 16973</strain>
    </source>
</reference>
<dbReference type="EMBL" id="AEEI01000036">
    <property type="protein sequence ID" value="EFM01938.1"/>
    <property type="molecule type" value="Genomic_DNA"/>
</dbReference>
<dbReference type="STRING" id="862515.HMPREF0658_1137"/>
<dbReference type="RefSeq" id="WP_006949125.1">
    <property type="nucleotide sequence ID" value="NZ_BAJI01000019.1"/>
</dbReference>
<gene>
    <name evidence="1" type="ORF">HMPREF0658_1137</name>
</gene>
<sequence>MQRMSYILFLSFLVSIGCKGQRQGVVLDIDTHLPIRYAQIYTNTNRRLDTDAFGRYFLPTSVTSITLTHGNYLRRTLSLLELKDTVYMLPKQVRMDEVIVYGNQLKPTVTPKEIATYAKQFAPTSAGVGFDFFALFKRNKVSRKERARRRKAIETY</sequence>
<proteinExistence type="predicted"/>
<keyword evidence="2" id="KW-1185">Reference proteome</keyword>
<protein>
    <submittedName>
        <fullName evidence="1">Uncharacterized protein</fullName>
    </submittedName>
</protein>